<gene>
    <name evidence="2" type="ORF">PPENT_87.1.T0580146</name>
</gene>
<reference evidence="2" key="1">
    <citation type="submission" date="2021-01" db="EMBL/GenBank/DDBJ databases">
        <authorList>
            <consortium name="Genoscope - CEA"/>
            <person name="William W."/>
        </authorList>
    </citation>
    <scope>NUCLEOTIDE SEQUENCE</scope>
</reference>
<keyword evidence="3" id="KW-1185">Reference proteome</keyword>
<sequence>MEIKNLNVDYIKITQLQYQVLIIKAQEGIHILQLSKHLLLKKSVKEAYLLSKKWLKTWKIHVGYDAILKGEQPRGKGYGRQQLLEINNDIIENKELFHDAPVLYDYLETPLNDVQPFKDYILITLQAWKFYYQKYTGTAIRRIAIEQGEFYLKIISPNVIFITQEKLNEIYSLNYNQFINSLDLLKMRKVQLFSDWKFRELDTYCQQIMKSKDIQIWLMNPFYEQNQIKLELIKKINQNKYILLGEQLLKAEYQEFQLSQFIKNHFILVVFQNKVQLS</sequence>
<evidence type="ECO:0000313" key="2">
    <source>
        <dbReference type="EMBL" id="CAD8172963.1"/>
    </source>
</evidence>
<organism evidence="2 3">
    <name type="scientific">Paramecium pentaurelia</name>
    <dbReference type="NCBI Taxonomy" id="43138"/>
    <lineage>
        <taxon>Eukaryota</taxon>
        <taxon>Sar</taxon>
        <taxon>Alveolata</taxon>
        <taxon>Ciliophora</taxon>
        <taxon>Intramacronucleata</taxon>
        <taxon>Oligohymenophorea</taxon>
        <taxon>Peniculida</taxon>
        <taxon>Parameciidae</taxon>
        <taxon>Paramecium</taxon>
    </lineage>
</organism>
<dbReference type="GO" id="GO:0004843">
    <property type="term" value="F:cysteine-type deubiquitinase activity"/>
    <property type="evidence" value="ECO:0007669"/>
    <property type="project" value="InterPro"/>
</dbReference>
<dbReference type="PROSITE" id="PS51283">
    <property type="entry name" value="DUSP"/>
    <property type="match status" value="1"/>
</dbReference>
<dbReference type="Pfam" id="PF06337">
    <property type="entry name" value="DUSP"/>
    <property type="match status" value="1"/>
</dbReference>
<dbReference type="EMBL" id="CAJJDO010000058">
    <property type="protein sequence ID" value="CAD8172963.1"/>
    <property type="molecule type" value="Genomic_DNA"/>
</dbReference>
<dbReference type="InterPro" id="IPR006615">
    <property type="entry name" value="Pept_C19_DUSP"/>
</dbReference>
<evidence type="ECO:0000313" key="3">
    <source>
        <dbReference type="Proteomes" id="UP000689195"/>
    </source>
</evidence>
<evidence type="ECO:0000259" key="1">
    <source>
        <dbReference type="PROSITE" id="PS51283"/>
    </source>
</evidence>
<comment type="caution">
    <text evidence="2">The sequence shown here is derived from an EMBL/GenBank/DDBJ whole genome shotgun (WGS) entry which is preliminary data.</text>
</comment>
<dbReference type="AlphaFoldDB" id="A0A8S1V8Y5"/>
<name>A0A8S1V8Y5_9CILI</name>
<dbReference type="Proteomes" id="UP000689195">
    <property type="component" value="Unassembled WGS sequence"/>
</dbReference>
<protein>
    <recommendedName>
        <fullName evidence="1">DUSP domain-containing protein</fullName>
    </recommendedName>
</protein>
<accession>A0A8S1V8Y5</accession>
<feature type="domain" description="DUSP" evidence="1">
    <location>
        <begin position="20"/>
        <end position="145"/>
    </location>
</feature>
<proteinExistence type="predicted"/>